<proteinExistence type="predicted"/>
<keyword evidence="5" id="KW-1185">Reference proteome</keyword>
<dbReference type="InterPro" id="IPR012569">
    <property type="entry name" value="Inl_IR"/>
</dbReference>
<dbReference type="EMBL" id="JAJJMM010000001">
    <property type="protein sequence ID" value="MCC9065866.1"/>
    <property type="molecule type" value="Genomic_DNA"/>
</dbReference>
<keyword evidence="1" id="KW-0732">Signal</keyword>
<dbReference type="Pfam" id="PF08191">
    <property type="entry name" value="LRR_adjacent"/>
    <property type="match status" value="4"/>
</dbReference>
<feature type="domain" description="Internalin Ig-like inter-repeat region" evidence="2">
    <location>
        <begin position="2540"/>
        <end position="2587"/>
    </location>
</feature>
<dbReference type="Gene3D" id="2.60.40.1220">
    <property type="match status" value="3"/>
</dbReference>
<organism evidence="4 5">
    <name type="scientific">Flavobacterium piscisymbiosum</name>
    <dbReference type="NCBI Taxonomy" id="2893753"/>
    <lineage>
        <taxon>Bacteria</taxon>
        <taxon>Pseudomonadati</taxon>
        <taxon>Bacteroidota</taxon>
        <taxon>Flavobacteriia</taxon>
        <taxon>Flavobacteriales</taxon>
        <taxon>Flavobacteriaceae</taxon>
        <taxon>Flavobacterium</taxon>
    </lineage>
</organism>
<evidence type="ECO:0000256" key="1">
    <source>
        <dbReference type="ARBA" id="ARBA00022729"/>
    </source>
</evidence>
<sequence>MENFTFKIRIKILLSFILSSLFMNVYGGEGTKQTTPDVNHRASLCINNNEYGNFARYGSTNEQRLYIRIQNPNSEKVYLGFSKARRSAPDNSNSEVDSKFRILDPNGNVVFGSYNLTTSSSNITGTEAQKLSRAQNGPNGINGITTTGYVPIVFDPTGLPAGDYYIEFETNNNSYTELYYNYYDITVANNSTKNSISGRLYSKRWALAMDDVSTDFNGAFFVFAPDNGSTTGAITQNGFVNKINFNGAGFRPWYFNVAFNNTGAGSTGNTANDQKSVWNAANATKMSPKYEVFLNDPDINVWKNGTYNGNIQINGITNCGIGESNINISVFKSGTIDILLDFNNGDGIYTPGTKDVLTTQSVTGSGAPPYAVSVPWNGKDGLGNTIAQGTSIPIVVSFGQAAFHFPMYDIEENQNGFSCTTVRPAAPSGYVLKLYWDDSNITYTGGVFSSKINLTGCTPNNVPPGNCHTWNNFNSNNNGSPQYGNLNTINTWWYANRDFVTSNITLPPFYTVALGPKTNVTCFGGNDGKIQVNVTNGTAPFTYYINGETTPNTLQALIAGTYNIKVVDANGCSANINGVVITQPTAALALAASSKTDVICYGKSTGSVNAGAISNSIGTVTYSWKNASNVSVGTTASVSNLPAGTYTLTVTDNCSTQTNSVIIGQPTAALTLAPSSKTDVTCFGFSTGSVTAGLVTNSVGTVTYNWKNASNVSVGATASVSNLPAGTYTLTVTDNCSTQTNSVIIGQPSAALALAASSKTDVTCFGFSTGSVTAGTVTNNVGTVNYVWKNALNVSVGTTASVSNLPAGTYTLTVTDNCSTQTNSVTISQPSAALALAASSKTDVTCFGFSTGSVTAGTVTNNVGTVNYVWKNALNVSVGTTASVTNLPAGTYTLTVTDNCSTQTNSVIIGQPTAALALAASSKTDVSCFGFSTGSVTAGLVTNSVGTVNYVWKNASNVSVGTTASVSNLPAGTYTLTVTDNCSTQTNSVIIGQPTAALALAASSKTDVTCFGFSTGSVTAGLVTNSVGTVNYVWKNALNVSVGTTASVSNLPAGTYTLTVTDNCSTQTNTVTISQPSAALALTASSKTDVTCFGFSTGSVTAGTVTNNVGTVNYVWKNALNVSVGNTASVTNLPAGTYTLTVTDNCSTQTNTVTISQPGAALALAASSKTDVSCFGFSTGSVTAGLVTNSVGTVNYVWKNALNVSVGTTASVSNLPAGTYTLTVTDNCSTQTNSVIIGQPSAALALAASSKTDVTCFGFSTGSVTAGLVTNSVGTVNYVWKNALNVSVGNTASVTNLPAGTYTLTVTDNCSTQTNSVIIGQPTAALALAASSKTDVTCFGFSTGSVTAGLVTNSVGTVNYVWKNALNVSVGTTASVSNLPAGTYTLTVTDNCSTQTNTVTISQPSAALALAASSKTDVTCFGFSTGSVTAGTVTNNVGTVTYNWKNALNVSVGTTASVSNLPAGTYTLTVTDNCSTQTNSVIIGQPTAALALAASSKTDVTCFGFSTGSVTAGLVTNSVGTVNYVWKNALNVSVGTTASVSNLPAGTYTLTVTDNCSTQTNTVTISQPSAALALAASSKTDVTCFGFSTGSVTAGTVTNNVGTVTYNWKNALNVSVGTTASVSNLPAGTYTLTVTDNCSTQTNSVIIGQPTAALALAASSKTDVTCFGFSTGSVTAGLVTNSVGTVNYVWKNALNVSVGTTASVSNLPAGTYTLTVTDNCSTQTNTVTISQPSAALALAASSKTDVTCFGFSTGSVTAGTVTNNVGTVTYNWKNALNVSVGTTASVSNLPAGTYTLTVTDNCSTQTNSVIIGQPSAALALAASSKTDVTCFGFSTGSVTAGLVTNSVGTVNYVWKNALNVSVGTTASVSNLPAGTYTLTVTDNCSTQTNTVTISQPSAALALAASSKTDVTCFGFSTGSVTAGTVTNNVGTVTYNWKNALNVSVGTTASVSNLPAGTYTLTVTDNCSTQTNSVIIGQPTAALALAASSKTDVTCFGFSTGSVTAGAVTNNVGTVTYNWKNASNVSVGTTASVSNLPAGTYTLTVTDNCSTQTNSVIIGQPSAALSATTSQINVGCGGGNNGSASVTVSGGTLGYTYSWDTTPVQTSATATGLVAGTYTVTIKDANLCTISKSVTITDGDAVKPIIDPLPLASTINCPALPVFATATATDNNGTISSLTYDDVVTQGTCEGSYITTRTWTAVDACGNISLPVSQVINVQDITAPTWSTVVSSLNKTIECSDAAALTSAQALFPIASDLCDSDVSDIVKVSGAFVASADCSNAGSYTNTWTVKDDCGNTSDSFTQVITIQDTSAPTWSTALASLNKTIECSDAAALTSAQALFPIASDLCDSDVSDIVKVSGAFVASADCSNAGTYTNTWTVKDDCGNTSDTFTQVITIEDTSAPSWSTALASLNKTIECSNAAALTSAQALFPIASDLCDRDVSDIVKVSGTFVASADCSNAGTYTNTWTLKDDCGNTSDTFTQVITIQDTSAPTWSTVVSSLNKTTECSDAAALTSAQALFPIASDLCDSDVSDIVKVSGAFVASADCSNAGTYTNTWTVKDDCGNTSDTFTQVITIQDTTKPTFIGELPTDITVSCDAVPEPANVEATDNCNGNLPIVFTEIKSDIVNGCSTNYTLTRTWTTSDCGKNTATYTQIITVIDTTAPTGTAPADVANLQTIADIPAGNPGDIKDAADNCSSTVDITVSDSNNGGSGCDGNAYILTRTYTLTDCAGNKTELKQTFTVENKVSVSGVASNVTCLGGKDGLILVTNTPGSTVVIRNENNEVVGNTNLPAGTYTLTATSSVNSGSETCSATATVVISQPTYTVKISGQIINKDTNTPIANVPVTLVPQGTTTGPILLRITGADGLYNFSGMVAGSYLVQVQDANLNSAHQLYPIDSSLFFTTLEDCKIQEHNFEYGKSTLPVLGDYVWYDTNGNGVQDEWYDANNDGIVTKNIPDGNGAIDYSQWEWIDLNGDGSYAGPSNVGELNAGGFGNALNANVIIDGPNGYHQEVIIGIEGFWRDLPATANPYGDYTIKLVKDANLDAVAANLGASGMVKVLPSINDKKVTNKTGKSQLHTVCSTTSGASGYIVTITPEDLVHLDADFGVNCKVFSDIVANDDSAGPIAGVNHITPNVLNVLPNDTLEGVVVKASDVIITTVTLNEFLKLNADGSVDVLANAPSGTLTLVYQICEADQTTNCDTATVTITIVDPAPPTPVVANDDVYTNIGCNTFGLVGNVLINDFKGLTRASLELVNFTLLNSNNNAKTDPNITFDALGNVTVSSLTPAGTYTYNYQICDKLSADNCDTATVTITVVPNGIVNISSQACNDDSTLIDLLSLLPENTPLTGVWIDANNSNTIQGNTFNALGLALGNYTFEYKITDQNCPRSILLNMEINDDCKVLACGNVVVHNAFSPNGDGINDVFRIDSIDDTTCYPENNVEIYNRWGILVFETDNYNNTTNAFDGISRGRTTVKQSDGLPTGTYFYIINYKSLDGNNVLQNNKKDGYLYLSK</sequence>
<reference evidence="4" key="1">
    <citation type="submission" date="2021-11" db="EMBL/GenBank/DDBJ databases">
        <title>Description of novel Flavobacterium species.</title>
        <authorList>
            <person name="Saticioglu I.B."/>
            <person name="Ay H."/>
            <person name="Altun S."/>
            <person name="Duman M."/>
        </authorList>
    </citation>
    <scope>NUCLEOTIDE SEQUENCE</scope>
    <source>
        <strain evidence="4">F-30</strain>
    </source>
</reference>
<evidence type="ECO:0000313" key="4">
    <source>
        <dbReference type="EMBL" id="MCC9065866.1"/>
    </source>
</evidence>
<feature type="domain" description="Internalin Ig-like inter-repeat region" evidence="2">
    <location>
        <begin position="2450"/>
        <end position="2492"/>
    </location>
</feature>
<dbReference type="NCBIfam" id="TIGR04131">
    <property type="entry name" value="Bac_Flav_CTERM"/>
    <property type="match status" value="1"/>
</dbReference>
<feature type="domain" description="Internalin Ig-like inter-repeat region" evidence="2">
    <location>
        <begin position="2360"/>
        <end position="2401"/>
    </location>
</feature>
<accession>A0ABS8MLP0</accession>
<dbReference type="InterPro" id="IPR013783">
    <property type="entry name" value="Ig-like_fold"/>
</dbReference>
<feature type="domain" description="HYR-like" evidence="3">
    <location>
        <begin position="2589"/>
        <end position="2659"/>
    </location>
</feature>
<gene>
    <name evidence="4" type="ORF">LNP81_22970</name>
</gene>
<dbReference type="Proteomes" id="UP001430679">
    <property type="component" value="Unassembled WGS sequence"/>
</dbReference>
<dbReference type="RefSeq" id="WP_230039608.1">
    <property type="nucleotide sequence ID" value="NZ_JAJJMM010000001.1"/>
</dbReference>
<dbReference type="InterPro" id="IPR025667">
    <property type="entry name" value="SprB_repeat"/>
</dbReference>
<dbReference type="Pfam" id="PF23237">
    <property type="entry name" value="HYR_4C"/>
    <property type="match status" value="1"/>
</dbReference>
<name>A0ABS8MLP0_9FLAO</name>
<evidence type="ECO:0000313" key="5">
    <source>
        <dbReference type="Proteomes" id="UP001430679"/>
    </source>
</evidence>
<dbReference type="InterPro" id="IPR026341">
    <property type="entry name" value="T9SS_type_B"/>
</dbReference>
<evidence type="ECO:0000259" key="3">
    <source>
        <dbReference type="Pfam" id="PF23237"/>
    </source>
</evidence>
<dbReference type="Gene3D" id="2.60.40.740">
    <property type="match status" value="1"/>
</dbReference>
<dbReference type="Pfam" id="PF13585">
    <property type="entry name" value="CHU_C"/>
    <property type="match status" value="1"/>
</dbReference>
<dbReference type="SUPFAM" id="SSF49478">
    <property type="entry name" value="Cna protein B-type domain"/>
    <property type="match status" value="1"/>
</dbReference>
<dbReference type="Gene3D" id="2.60.40.10">
    <property type="entry name" value="Immunoglobulins"/>
    <property type="match status" value="1"/>
</dbReference>
<dbReference type="InterPro" id="IPR057078">
    <property type="entry name" value="HYR-4C"/>
</dbReference>
<comment type="caution">
    <text evidence="4">The sequence shown here is derived from an EMBL/GenBank/DDBJ whole genome shotgun (WGS) entry which is preliminary data.</text>
</comment>
<feature type="domain" description="Internalin Ig-like inter-repeat region" evidence="2">
    <location>
        <begin position="2270"/>
        <end position="2311"/>
    </location>
</feature>
<protein>
    <submittedName>
        <fullName evidence="4">Gliding motility-associated C-terminal domain-containing protein</fullName>
    </submittedName>
</protein>
<evidence type="ECO:0000259" key="2">
    <source>
        <dbReference type="Pfam" id="PF08191"/>
    </source>
</evidence>
<dbReference type="InterPro" id="IPR014755">
    <property type="entry name" value="Cu-Rt/internalin_Ig-like"/>
</dbReference>
<dbReference type="Pfam" id="PF13573">
    <property type="entry name" value="SprB"/>
    <property type="match status" value="6"/>
</dbReference>